<evidence type="ECO:0000313" key="3">
    <source>
        <dbReference type="EMBL" id="KAF9522238.1"/>
    </source>
</evidence>
<dbReference type="GO" id="GO:0016491">
    <property type="term" value="F:oxidoreductase activity"/>
    <property type="evidence" value="ECO:0007669"/>
    <property type="project" value="UniProtKB-KW"/>
</dbReference>
<evidence type="ECO:0000313" key="4">
    <source>
        <dbReference type="Proteomes" id="UP000807306"/>
    </source>
</evidence>
<dbReference type="Pfam" id="PF00248">
    <property type="entry name" value="Aldo_ket_red"/>
    <property type="match status" value="1"/>
</dbReference>
<dbReference type="SUPFAM" id="SSF51430">
    <property type="entry name" value="NAD(P)-linked oxidoreductase"/>
    <property type="match status" value="1"/>
</dbReference>
<comment type="caution">
    <text evidence="3">The sequence shown here is derived from an EMBL/GenBank/DDBJ whole genome shotgun (WGS) entry which is preliminary data.</text>
</comment>
<dbReference type="GO" id="GO:0005737">
    <property type="term" value="C:cytoplasm"/>
    <property type="evidence" value="ECO:0007669"/>
    <property type="project" value="TreeGrafter"/>
</dbReference>
<accession>A0A9P6E4F3</accession>
<dbReference type="OrthoDB" id="37537at2759"/>
<dbReference type="InterPro" id="IPR023210">
    <property type="entry name" value="NADP_OxRdtase_dom"/>
</dbReference>
<name>A0A9P6E4F3_9AGAR</name>
<gene>
    <name evidence="3" type="ORF">CPB83DRAFT_919220</name>
</gene>
<dbReference type="Gene3D" id="3.20.20.100">
    <property type="entry name" value="NADP-dependent oxidoreductase domain"/>
    <property type="match status" value="1"/>
</dbReference>
<evidence type="ECO:0000256" key="1">
    <source>
        <dbReference type="ARBA" id="ARBA00023002"/>
    </source>
</evidence>
<keyword evidence="1" id="KW-0560">Oxidoreductase</keyword>
<protein>
    <submittedName>
        <fullName evidence="3">NADP-dependent oxidoreductase domain-containing protein</fullName>
    </submittedName>
</protein>
<dbReference type="InterPro" id="IPR050791">
    <property type="entry name" value="Aldo-Keto_reductase"/>
</dbReference>
<dbReference type="Proteomes" id="UP000807306">
    <property type="component" value="Unassembled WGS sequence"/>
</dbReference>
<reference evidence="3" key="1">
    <citation type="submission" date="2020-11" db="EMBL/GenBank/DDBJ databases">
        <authorList>
            <consortium name="DOE Joint Genome Institute"/>
            <person name="Ahrendt S."/>
            <person name="Riley R."/>
            <person name="Andreopoulos W."/>
            <person name="Labutti K."/>
            <person name="Pangilinan J."/>
            <person name="Ruiz-Duenas F.J."/>
            <person name="Barrasa J.M."/>
            <person name="Sanchez-Garcia M."/>
            <person name="Camarero S."/>
            <person name="Miyauchi S."/>
            <person name="Serrano A."/>
            <person name="Linde D."/>
            <person name="Babiker R."/>
            <person name="Drula E."/>
            <person name="Ayuso-Fernandez I."/>
            <person name="Pacheco R."/>
            <person name="Padilla G."/>
            <person name="Ferreira P."/>
            <person name="Barriuso J."/>
            <person name="Kellner H."/>
            <person name="Castanera R."/>
            <person name="Alfaro M."/>
            <person name="Ramirez L."/>
            <person name="Pisabarro A.G."/>
            <person name="Kuo A."/>
            <person name="Tritt A."/>
            <person name="Lipzen A."/>
            <person name="He G."/>
            <person name="Yan M."/>
            <person name="Ng V."/>
            <person name="Cullen D."/>
            <person name="Martin F."/>
            <person name="Rosso M.-N."/>
            <person name="Henrissat B."/>
            <person name="Hibbett D."/>
            <person name="Martinez A.T."/>
            <person name="Grigoriev I.V."/>
        </authorList>
    </citation>
    <scope>NUCLEOTIDE SEQUENCE</scope>
    <source>
        <strain evidence="3">CBS 506.95</strain>
    </source>
</reference>
<sequence>MTLSTRKLGDDNVTEIGFGTMGMVGFYNGQTSTNEDALNVFPAESLRNSPRRFYEEGCTLWDTADIYHDSEVLMGKWFDRNGKRDQIFLATKFGFTMNGPNNSIQHMKTAFEQSLKSLATDHIDLYYLHVGNLSAPWLSQSYNLYSALTKVFRSKKTVRAMAELVKEGKVNYLGLSEISAETLRRAHPPIAAVQVEYSLFSLTIEHIGFLKACRQLGVTVVAYSPLGRGMLTGFMYKTNADFPDDDLRKHIQRHSDENLPNILKVVNLFTDIGKATASQITLAWLLAQGQDIIPIPGTRRIKCLKENLESSQIKHSTEEIARIRDLTKRPNLVRLDRYPEGFDLAPFADTVKE</sequence>
<dbReference type="PANTHER" id="PTHR43625">
    <property type="entry name" value="AFLATOXIN B1 ALDEHYDE REDUCTASE"/>
    <property type="match status" value="1"/>
</dbReference>
<feature type="domain" description="NADP-dependent oxidoreductase" evidence="2">
    <location>
        <begin position="16"/>
        <end position="326"/>
    </location>
</feature>
<dbReference type="PANTHER" id="PTHR43625:SF40">
    <property type="entry name" value="ALDO-KETO REDUCTASE YAKC [NADP(+)]"/>
    <property type="match status" value="1"/>
</dbReference>
<dbReference type="AlphaFoldDB" id="A0A9P6E4F3"/>
<organism evidence="3 4">
    <name type="scientific">Crepidotus variabilis</name>
    <dbReference type="NCBI Taxonomy" id="179855"/>
    <lineage>
        <taxon>Eukaryota</taxon>
        <taxon>Fungi</taxon>
        <taxon>Dikarya</taxon>
        <taxon>Basidiomycota</taxon>
        <taxon>Agaricomycotina</taxon>
        <taxon>Agaricomycetes</taxon>
        <taxon>Agaricomycetidae</taxon>
        <taxon>Agaricales</taxon>
        <taxon>Agaricineae</taxon>
        <taxon>Crepidotaceae</taxon>
        <taxon>Crepidotus</taxon>
    </lineage>
</organism>
<dbReference type="EMBL" id="MU157954">
    <property type="protein sequence ID" value="KAF9522238.1"/>
    <property type="molecule type" value="Genomic_DNA"/>
</dbReference>
<dbReference type="InterPro" id="IPR036812">
    <property type="entry name" value="NAD(P)_OxRdtase_dom_sf"/>
</dbReference>
<keyword evidence="4" id="KW-1185">Reference proteome</keyword>
<evidence type="ECO:0000259" key="2">
    <source>
        <dbReference type="Pfam" id="PF00248"/>
    </source>
</evidence>
<proteinExistence type="predicted"/>